<dbReference type="OrthoDB" id="74178at2759"/>
<protein>
    <recommendedName>
        <fullName evidence="1">TATA element modulatory factor 1 TATA binding domain-containing protein</fullName>
    </recommendedName>
</protein>
<dbReference type="Proteomes" id="UP000075714">
    <property type="component" value="Unassembled WGS sequence"/>
</dbReference>
<keyword evidence="3" id="KW-1185">Reference proteome</keyword>
<organism evidence="2 3">
    <name type="scientific">Gonium pectorale</name>
    <name type="common">Green alga</name>
    <dbReference type="NCBI Taxonomy" id="33097"/>
    <lineage>
        <taxon>Eukaryota</taxon>
        <taxon>Viridiplantae</taxon>
        <taxon>Chlorophyta</taxon>
        <taxon>core chlorophytes</taxon>
        <taxon>Chlorophyceae</taxon>
        <taxon>CS clade</taxon>
        <taxon>Chlamydomonadales</taxon>
        <taxon>Volvocaceae</taxon>
        <taxon>Gonium</taxon>
    </lineage>
</organism>
<dbReference type="Pfam" id="PF12325">
    <property type="entry name" value="TMF_TATA_bd"/>
    <property type="match status" value="1"/>
</dbReference>
<dbReference type="InterPro" id="IPR022091">
    <property type="entry name" value="TMF_TATA-bd"/>
</dbReference>
<sequence length="96" mass="10508">MSVEPPADSQGTWSLGAVVSVLQTKLTTALRLLGERTEELDEVRGELQRVKAVYRHDVDLLASLLTVPPAYEGDGALQPAARRAQEMHSFMSFINA</sequence>
<dbReference type="AlphaFoldDB" id="A0A150GYN0"/>
<proteinExistence type="predicted"/>
<feature type="domain" description="TATA element modulatory factor 1 TATA binding" evidence="1">
    <location>
        <begin position="17"/>
        <end position="60"/>
    </location>
</feature>
<evidence type="ECO:0000313" key="3">
    <source>
        <dbReference type="Proteomes" id="UP000075714"/>
    </source>
</evidence>
<name>A0A150GYN0_GONPE</name>
<reference evidence="3" key="1">
    <citation type="journal article" date="2016" name="Nat. Commun.">
        <title>The Gonium pectorale genome demonstrates co-option of cell cycle regulation during the evolution of multicellularity.</title>
        <authorList>
            <person name="Hanschen E.R."/>
            <person name="Marriage T.N."/>
            <person name="Ferris P.J."/>
            <person name="Hamaji T."/>
            <person name="Toyoda A."/>
            <person name="Fujiyama A."/>
            <person name="Neme R."/>
            <person name="Noguchi H."/>
            <person name="Minakuchi Y."/>
            <person name="Suzuki M."/>
            <person name="Kawai-Toyooka H."/>
            <person name="Smith D.R."/>
            <person name="Sparks H."/>
            <person name="Anderson J."/>
            <person name="Bakaric R."/>
            <person name="Luria V."/>
            <person name="Karger A."/>
            <person name="Kirschner M.W."/>
            <person name="Durand P.M."/>
            <person name="Michod R.E."/>
            <person name="Nozaki H."/>
            <person name="Olson B.J."/>
        </authorList>
    </citation>
    <scope>NUCLEOTIDE SEQUENCE [LARGE SCALE GENOMIC DNA]</scope>
    <source>
        <strain evidence="3">NIES-2863</strain>
    </source>
</reference>
<dbReference type="EMBL" id="LSYV01000005">
    <property type="protein sequence ID" value="KXZ54788.1"/>
    <property type="molecule type" value="Genomic_DNA"/>
</dbReference>
<evidence type="ECO:0000313" key="2">
    <source>
        <dbReference type="EMBL" id="KXZ54788.1"/>
    </source>
</evidence>
<accession>A0A150GYN0</accession>
<comment type="caution">
    <text evidence="2">The sequence shown here is derived from an EMBL/GenBank/DDBJ whole genome shotgun (WGS) entry which is preliminary data.</text>
</comment>
<gene>
    <name evidence="2" type="ORF">GPECTOR_4g859</name>
</gene>
<evidence type="ECO:0000259" key="1">
    <source>
        <dbReference type="Pfam" id="PF12325"/>
    </source>
</evidence>